<name>A0AA40AJR5_9PEZI</name>
<evidence type="ECO:0000256" key="1">
    <source>
        <dbReference type="SAM" id="SignalP"/>
    </source>
</evidence>
<evidence type="ECO:0000313" key="2">
    <source>
        <dbReference type="EMBL" id="KAK0717089.1"/>
    </source>
</evidence>
<comment type="caution">
    <text evidence="2">The sequence shown here is derived from an EMBL/GenBank/DDBJ whole genome shotgun (WGS) entry which is preliminary data.</text>
</comment>
<keyword evidence="1" id="KW-0732">Signal</keyword>
<dbReference type="AlphaFoldDB" id="A0AA40AJR5"/>
<dbReference type="Proteomes" id="UP001172101">
    <property type="component" value="Unassembled WGS sequence"/>
</dbReference>
<dbReference type="RefSeq" id="XP_060295882.1">
    <property type="nucleotide sequence ID" value="XM_060439831.1"/>
</dbReference>
<evidence type="ECO:0000313" key="3">
    <source>
        <dbReference type="Proteomes" id="UP001172101"/>
    </source>
</evidence>
<accession>A0AA40AJR5</accession>
<keyword evidence="3" id="KW-1185">Reference proteome</keyword>
<dbReference type="EMBL" id="JAUIRO010000004">
    <property type="protein sequence ID" value="KAK0717089.1"/>
    <property type="molecule type" value="Genomic_DNA"/>
</dbReference>
<reference evidence="2" key="1">
    <citation type="submission" date="2023-06" db="EMBL/GenBank/DDBJ databases">
        <title>Genome-scale phylogeny and comparative genomics of the fungal order Sordariales.</title>
        <authorList>
            <consortium name="Lawrence Berkeley National Laboratory"/>
            <person name="Hensen N."/>
            <person name="Bonometti L."/>
            <person name="Westerberg I."/>
            <person name="Brannstrom I.O."/>
            <person name="Guillou S."/>
            <person name="Cros-Aarteil S."/>
            <person name="Calhoun S."/>
            <person name="Haridas S."/>
            <person name="Kuo A."/>
            <person name="Mondo S."/>
            <person name="Pangilinan J."/>
            <person name="Riley R."/>
            <person name="LaButti K."/>
            <person name="Andreopoulos B."/>
            <person name="Lipzen A."/>
            <person name="Chen C."/>
            <person name="Yanf M."/>
            <person name="Daum C."/>
            <person name="Ng V."/>
            <person name="Clum A."/>
            <person name="Steindorff A."/>
            <person name="Ohm R."/>
            <person name="Martin F."/>
            <person name="Silar P."/>
            <person name="Natvig D."/>
            <person name="Lalanne C."/>
            <person name="Gautier V."/>
            <person name="Ament-velasquez S.L."/>
            <person name="Kruys A."/>
            <person name="Hutchinson M.I."/>
            <person name="Powell A.J."/>
            <person name="Barry K."/>
            <person name="Miller A.N."/>
            <person name="Grigoriev I.V."/>
            <person name="Debuchy R."/>
            <person name="Gladieux P."/>
            <person name="Thoren M.H."/>
            <person name="Johannesson H."/>
        </authorList>
    </citation>
    <scope>NUCLEOTIDE SEQUENCE</scope>
    <source>
        <strain evidence="2">SMH2392-1A</strain>
    </source>
</reference>
<feature type="chain" id="PRO_5041400770" evidence="1">
    <location>
        <begin position="19"/>
        <end position="153"/>
    </location>
</feature>
<dbReference type="GeneID" id="85323101"/>
<feature type="signal peptide" evidence="1">
    <location>
        <begin position="1"/>
        <end position="18"/>
    </location>
</feature>
<organism evidence="2 3">
    <name type="scientific">Lasiosphaeria miniovina</name>
    <dbReference type="NCBI Taxonomy" id="1954250"/>
    <lineage>
        <taxon>Eukaryota</taxon>
        <taxon>Fungi</taxon>
        <taxon>Dikarya</taxon>
        <taxon>Ascomycota</taxon>
        <taxon>Pezizomycotina</taxon>
        <taxon>Sordariomycetes</taxon>
        <taxon>Sordariomycetidae</taxon>
        <taxon>Sordariales</taxon>
        <taxon>Lasiosphaeriaceae</taxon>
        <taxon>Lasiosphaeria</taxon>
    </lineage>
</organism>
<proteinExistence type="predicted"/>
<sequence length="153" mass="16331">MRCATFYALAACVAAAMASMSLEDVALHEFRMALLNPRQQVAATATNLQIFSGDLGGIKASAITFSGDRDRPFEVDGDTFNDFPTAAIRACDNQFNKCAQAANAKQGNFAVGDCDKQTTQCKSTGQAATKTAFDFPPPVLSSSNADFDFFCDQ</sequence>
<gene>
    <name evidence="2" type="ORF">B0T26DRAFT_675453</name>
</gene>
<protein>
    <submittedName>
        <fullName evidence="2">Uncharacterized protein</fullName>
    </submittedName>
</protein>